<reference evidence="10" key="1">
    <citation type="submission" date="2016-10" db="EMBL/GenBank/DDBJ databases">
        <authorList>
            <person name="Varghese N."/>
            <person name="Submissions S."/>
        </authorList>
    </citation>
    <scope>NUCLEOTIDE SEQUENCE [LARGE SCALE GENOMIC DNA]</scope>
    <source>
        <strain evidence="10">OR362-8,ATCC BAA-1266,JCM 13504</strain>
    </source>
</reference>
<comment type="subcellular location">
    <subcellularLocation>
        <location evidence="1">Cell membrane</location>
        <topology evidence="1">Multi-pass membrane protein</topology>
    </subcellularLocation>
</comment>
<feature type="domain" description="MacB-like periplasmic core" evidence="8">
    <location>
        <begin position="25"/>
        <end position="237"/>
    </location>
</feature>
<protein>
    <submittedName>
        <fullName evidence="9">Putative ABC transport system permease protein</fullName>
    </submittedName>
</protein>
<dbReference type="InterPro" id="IPR050250">
    <property type="entry name" value="Macrolide_Exporter_MacB"/>
</dbReference>
<evidence type="ECO:0000259" key="7">
    <source>
        <dbReference type="Pfam" id="PF02687"/>
    </source>
</evidence>
<dbReference type="AlphaFoldDB" id="A0A1I5XL59"/>
<keyword evidence="4 6" id="KW-1133">Transmembrane helix</keyword>
<dbReference type="PANTHER" id="PTHR30572:SF18">
    <property type="entry name" value="ABC-TYPE MACROLIDE FAMILY EXPORT SYSTEM PERMEASE COMPONENT 2"/>
    <property type="match status" value="1"/>
</dbReference>
<evidence type="ECO:0000259" key="8">
    <source>
        <dbReference type="Pfam" id="PF12704"/>
    </source>
</evidence>
<feature type="transmembrane region" description="Helical" evidence="6">
    <location>
        <begin position="21"/>
        <end position="41"/>
    </location>
</feature>
<dbReference type="GO" id="GO:0022857">
    <property type="term" value="F:transmembrane transporter activity"/>
    <property type="evidence" value="ECO:0007669"/>
    <property type="project" value="TreeGrafter"/>
</dbReference>
<keyword evidence="5 6" id="KW-0472">Membrane</keyword>
<keyword evidence="10" id="KW-1185">Reference proteome</keyword>
<dbReference type="Pfam" id="PF02687">
    <property type="entry name" value="FtsX"/>
    <property type="match status" value="1"/>
</dbReference>
<keyword evidence="3 6" id="KW-0812">Transmembrane</keyword>
<dbReference type="STRING" id="1227077.SAMN04515668_1920"/>
<dbReference type="InterPro" id="IPR003838">
    <property type="entry name" value="ABC3_permease_C"/>
</dbReference>
<gene>
    <name evidence="9" type="ORF">SAMN04515668_1920</name>
</gene>
<feature type="transmembrane region" description="Helical" evidence="6">
    <location>
        <begin position="280"/>
        <end position="301"/>
    </location>
</feature>
<feature type="transmembrane region" description="Helical" evidence="6">
    <location>
        <begin position="337"/>
        <end position="363"/>
    </location>
</feature>
<dbReference type="Pfam" id="PF12704">
    <property type="entry name" value="MacB_PCD"/>
    <property type="match status" value="1"/>
</dbReference>
<dbReference type="EMBL" id="FOXS01000002">
    <property type="protein sequence ID" value="SFQ32546.1"/>
    <property type="molecule type" value="Genomic_DNA"/>
</dbReference>
<evidence type="ECO:0000256" key="1">
    <source>
        <dbReference type="ARBA" id="ARBA00004651"/>
    </source>
</evidence>
<dbReference type="Proteomes" id="UP000199029">
    <property type="component" value="Unassembled WGS sequence"/>
</dbReference>
<dbReference type="RefSeq" id="WP_092671607.1">
    <property type="nucleotide sequence ID" value="NZ_FOXS01000002.1"/>
</dbReference>
<organism evidence="9 10">
    <name type="scientific">Hymenobacter arizonensis</name>
    <name type="common">Siccationidurans arizonensis</name>
    <dbReference type="NCBI Taxonomy" id="1227077"/>
    <lineage>
        <taxon>Bacteria</taxon>
        <taxon>Pseudomonadati</taxon>
        <taxon>Bacteroidota</taxon>
        <taxon>Cytophagia</taxon>
        <taxon>Cytophagales</taxon>
        <taxon>Hymenobacteraceae</taxon>
        <taxon>Hymenobacter</taxon>
    </lineage>
</organism>
<name>A0A1I5XL59_HYMAR</name>
<dbReference type="InterPro" id="IPR025857">
    <property type="entry name" value="MacB_PCD"/>
</dbReference>
<evidence type="ECO:0000256" key="2">
    <source>
        <dbReference type="ARBA" id="ARBA00022475"/>
    </source>
</evidence>
<dbReference type="OrthoDB" id="8740261at2"/>
<evidence type="ECO:0000256" key="6">
    <source>
        <dbReference type="SAM" id="Phobius"/>
    </source>
</evidence>
<evidence type="ECO:0000256" key="3">
    <source>
        <dbReference type="ARBA" id="ARBA00022692"/>
    </source>
</evidence>
<evidence type="ECO:0000313" key="9">
    <source>
        <dbReference type="EMBL" id="SFQ32546.1"/>
    </source>
</evidence>
<evidence type="ECO:0000256" key="4">
    <source>
        <dbReference type="ARBA" id="ARBA00022989"/>
    </source>
</evidence>
<sequence>MLVHHLKMAWKVLLRRKFFTALSLIGIGATLMSLLIAVALYDAAAGPHPPEKHPDRLLCSTLVTLDMGGGPMRMWPSQWLLSKTLAPVRAHAKVGIASTQPLPVVAYVRGHKLALNMKAADAGFWQVLNFRFREGGPYTAAQKGAGRPAVISAGTARAYFGVDHGLVGRTLVIDQKNYRVQGVVEDVPAVRFHAHADVWVPYDPGAVDLQVDNPFGTSEALVLVPTAAAIPAVQSTFKRALAALPMEPGATMDLHLQPFGESVTGRVLAQYNWTQDPGRLFRWLSGGAVALLLLLPAMNLVTMNVSRISERATEIGVRKAFGATAGSLAGQFLVETLLLTLLGGVVGLALATAVLHGLAGSYLAAYGRIEPNLVVFGWALLGSLVFGLLSGAYPAYRMARLPAIEALKNAQA</sequence>
<evidence type="ECO:0000313" key="10">
    <source>
        <dbReference type="Proteomes" id="UP000199029"/>
    </source>
</evidence>
<dbReference type="PANTHER" id="PTHR30572">
    <property type="entry name" value="MEMBRANE COMPONENT OF TRANSPORTER-RELATED"/>
    <property type="match status" value="1"/>
</dbReference>
<accession>A0A1I5XL59</accession>
<keyword evidence="2" id="KW-1003">Cell membrane</keyword>
<dbReference type="GO" id="GO:0005886">
    <property type="term" value="C:plasma membrane"/>
    <property type="evidence" value="ECO:0007669"/>
    <property type="project" value="UniProtKB-SubCell"/>
</dbReference>
<feature type="transmembrane region" description="Helical" evidence="6">
    <location>
        <begin position="375"/>
        <end position="396"/>
    </location>
</feature>
<evidence type="ECO:0000256" key="5">
    <source>
        <dbReference type="ARBA" id="ARBA00023136"/>
    </source>
</evidence>
<feature type="domain" description="ABC3 transporter permease C-terminal" evidence="7">
    <location>
        <begin position="288"/>
        <end position="402"/>
    </location>
</feature>
<proteinExistence type="predicted"/>